<dbReference type="AlphaFoldDB" id="A0AAV4ANX4"/>
<sequence length="108" mass="12629">MKTKGLQIATRENQKEKGRCLHGPRCEKKKTRWILRHMNFSVIQEDVTPTTFCAFLFGHYNGKANLTKQQKNADDVRHTRIDHHLVLPSLRQESQTSCFRKACNILLH</sequence>
<name>A0AAV4ANX4_9GAST</name>
<dbReference type="Proteomes" id="UP000735302">
    <property type="component" value="Unassembled WGS sequence"/>
</dbReference>
<comment type="caution">
    <text evidence="1">The sequence shown here is derived from an EMBL/GenBank/DDBJ whole genome shotgun (WGS) entry which is preliminary data.</text>
</comment>
<evidence type="ECO:0000313" key="2">
    <source>
        <dbReference type="Proteomes" id="UP000735302"/>
    </source>
</evidence>
<proteinExistence type="predicted"/>
<reference evidence="1 2" key="1">
    <citation type="journal article" date="2021" name="Elife">
        <title>Chloroplast acquisition without the gene transfer in kleptoplastic sea slugs, Plakobranchus ocellatus.</title>
        <authorList>
            <person name="Maeda T."/>
            <person name="Takahashi S."/>
            <person name="Yoshida T."/>
            <person name="Shimamura S."/>
            <person name="Takaki Y."/>
            <person name="Nagai Y."/>
            <person name="Toyoda A."/>
            <person name="Suzuki Y."/>
            <person name="Arimoto A."/>
            <person name="Ishii H."/>
            <person name="Satoh N."/>
            <person name="Nishiyama T."/>
            <person name="Hasebe M."/>
            <person name="Maruyama T."/>
            <person name="Minagawa J."/>
            <person name="Obokata J."/>
            <person name="Shigenobu S."/>
        </authorList>
    </citation>
    <scope>NUCLEOTIDE SEQUENCE [LARGE SCALE GENOMIC DNA]</scope>
</reference>
<dbReference type="EMBL" id="BLXT01004027">
    <property type="protein sequence ID" value="GFO08977.1"/>
    <property type="molecule type" value="Genomic_DNA"/>
</dbReference>
<accession>A0AAV4ANX4</accession>
<protein>
    <submittedName>
        <fullName evidence="1">Uncharacterized protein</fullName>
    </submittedName>
</protein>
<evidence type="ECO:0000313" key="1">
    <source>
        <dbReference type="EMBL" id="GFO08977.1"/>
    </source>
</evidence>
<gene>
    <name evidence="1" type="ORF">PoB_003548200</name>
</gene>
<keyword evidence="2" id="KW-1185">Reference proteome</keyword>
<organism evidence="1 2">
    <name type="scientific">Plakobranchus ocellatus</name>
    <dbReference type="NCBI Taxonomy" id="259542"/>
    <lineage>
        <taxon>Eukaryota</taxon>
        <taxon>Metazoa</taxon>
        <taxon>Spiralia</taxon>
        <taxon>Lophotrochozoa</taxon>
        <taxon>Mollusca</taxon>
        <taxon>Gastropoda</taxon>
        <taxon>Heterobranchia</taxon>
        <taxon>Euthyneura</taxon>
        <taxon>Panpulmonata</taxon>
        <taxon>Sacoglossa</taxon>
        <taxon>Placobranchoidea</taxon>
        <taxon>Plakobranchidae</taxon>
        <taxon>Plakobranchus</taxon>
    </lineage>
</organism>